<dbReference type="SUPFAM" id="SSF48208">
    <property type="entry name" value="Six-hairpin glycosidases"/>
    <property type="match status" value="1"/>
</dbReference>
<gene>
    <name evidence="4" type="ORF">CERSUDRAFT_118047</name>
</gene>
<evidence type="ECO:0000313" key="5">
    <source>
        <dbReference type="Proteomes" id="UP000016930"/>
    </source>
</evidence>
<dbReference type="Pfam" id="PF17168">
    <property type="entry name" value="DUF5127"/>
    <property type="match status" value="1"/>
</dbReference>
<name>M2PCN7_CERS8</name>
<dbReference type="InterPro" id="IPR008928">
    <property type="entry name" value="6-hairpin_glycosidase_sf"/>
</dbReference>
<feature type="transmembrane region" description="Helical" evidence="1">
    <location>
        <begin position="620"/>
        <end position="641"/>
    </location>
</feature>
<keyword evidence="1" id="KW-0472">Membrane</keyword>
<dbReference type="PANTHER" id="PTHR31987:SF1">
    <property type="entry name" value="GLUTAMINASE A"/>
    <property type="match status" value="1"/>
</dbReference>
<dbReference type="STRING" id="914234.M2PCN7"/>
<evidence type="ECO:0000256" key="1">
    <source>
        <dbReference type="SAM" id="Phobius"/>
    </source>
</evidence>
<sequence length="771" mass="82948">MQAGPVNLTITYLMPIEPSDWIQQSLPFSYVSLEVVSTDGAPHNVEAYADINGAWLSGDGSSEIQWSTVVGDDIVYHEISLASPTPFQEINQQANDGVMYHAISQGPGVTWQTGANTACRWQFNLTGNLTNGVDTDFRPITNNHPVFAFAVNLGSIESTAAPVVWSLGYVRNPVIQYSTPSGNDQLRSPLFLTQYSSVIEAMTAFVVNYSSASQRAQAFDRNVTEAATNISSEYAGVLSLALRTSFGGLDVTVSNGTDGQLNASDVKTFMKDLGSSRRVNPVEVLYQAFPMYLYLNASFAKSLLSPLLEYQDSALYHNPYAAMDLGPNYPVAAGDNYTHNAGVEQTGNMLIMTLAHARISGDGSLIGAHYELLKSWADYLVNNTLMPTADQQSADREEIANLTNLAVKGIIAIAAMAEMSRAVGDTERFEQYSKQSSALIKTWESLALSSDQQHLLLDYGDLDATWALVYNLYADRLLGLDLINPSIYEKQTMFYQGLIAGNSGDAFGLPLDSNNTVINAAWLLFTSATASNNTLVRTLVSAVWNHILHHVDGGILPLTYNAAQGQLVSNTASPGNGAMFALLALDIPNTTILVSSQFSGAGSSMATGSAHSSDGGTRHLIIGAVIGGLVGGVCVLGLLLTARFVWRHKTRGTKCVAVEPFVSRTSDHPLPAPPQPGSRETAAITYTITTPPSSMEPPSDQTLGVPVLDFTPVATRHNRPLRALNLNSDNSPRHMLKLREEVANLRRVMQTIRAGQLIPPPEYTSDGGSAA</sequence>
<protein>
    <recommendedName>
        <fullName evidence="6">DUF1793-domain-containing protein</fullName>
    </recommendedName>
</protein>
<evidence type="ECO:0000313" key="4">
    <source>
        <dbReference type="EMBL" id="EMD33464.1"/>
    </source>
</evidence>
<feature type="domain" description="Glutaminase A N-terminal" evidence="3">
    <location>
        <begin position="1"/>
        <end position="225"/>
    </location>
</feature>
<dbReference type="InterPro" id="IPR052743">
    <property type="entry name" value="Glutaminase_GtaA"/>
</dbReference>
<dbReference type="InterPro" id="IPR012341">
    <property type="entry name" value="6hp_glycosidase-like_sf"/>
</dbReference>
<dbReference type="PANTHER" id="PTHR31987">
    <property type="entry name" value="GLUTAMINASE A-RELATED"/>
    <property type="match status" value="1"/>
</dbReference>
<dbReference type="Gene3D" id="1.50.10.10">
    <property type="match status" value="1"/>
</dbReference>
<reference evidence="4 5" key="1">
    <citation type="journal article" date="2012" name="Proc. Natl. Acad. Sci. U.S.A.">
        <title>Comparative genomics of Ceriporiopsis subvermispora and Phanerochaete chrysosporium provide insight into selective ligninolysis.</title>
        <authorList>
            <person name="Fernandez-Fueyo E."/>
            <person name="Ruiz-Duenas F.J."/>
            <person name="Ferreira P."/>
            <person name="Floudas D."/>
            <person name="Hibbett D.S."/>
            <person name="Canessa P."/>
            <person name="Larrondo L.F."/>
            <person name="James T.Y."/>
            <person name="Seelenfreund D."/>
            <person name="Lobos S."/>
            <person name="Polanco R."/>
            <person name="Tello M."/>
            <person name="Honda Y."/>
            <person name="Watanabe T."/>
            <person name="Watanabe T."/>
            <person name="Ryu J.S."/>
            <person name="Kubicek C.P."/>
            <person name="Schmoll M."/>
            <person name="Gaskell J."/>
            <person name="Hammel K.E."/>
            <person name="St John F.J."/>
            <person name="Vanden Wymelenberg A."/>
            <person name="Sabat G."/>
            <person name="Splinter BonDurant S."/>
            <person name="Syed K."/>
            <person name="Yadav J.S."/>
            <person name="Doddapaneni H."/>
            <person name="Subramanian V."/>
            <person name="Lavin J.L."/>
            <person name="Oguiza J.A."/>
            <person name="Perez G."/>
            <person name="Pisabarro A.G."/>
            <person name="Ramirez L."/>
            <person name="Santoyo F."/>
            <person name="Master E."/>
            <person name="Coutinho P.M."/>
            <person name="Henrissat B."/>
            <person name="Lombard V."/>
            <person name="Magnuson J.K."/>
            <person name="Kuees U."/>
            <person name="Hori C."/>
            <person name="Igarashi K."/>
            <person name="Samejima M."/>
            <person name="Held B.W."/>
            <person name="Barry K.W."/>
            <person name="LaButti K.M."/>
            <person name="Lapidus A."/>
            <person name="Lindquist E.A."/>
            <person name="Lucas S.M."/>
            <person name="Riley R."/>
            <person name="Salamov A.A."/>
            <person name="Hoffmeister D."/>
            <person name="Schwenk D."/>
            <person name="Hadar Y."/>
            <person name="Yarden O."/>
            <person name="de Vries R.P."/>
            <person name="Wiebenga A."/>
            <person name="Stenlid J."/>
            <person name="Eastwood D."/>
            <person name="Grigoriev I.V."/>
            <person name="Berka R.M."/>
            <person name="Blanchette R.A."/>
            <person name="Kersten P."/>
            <person name="Martinez A.T."/>
            <person name="Vicuna R."/>
            <person name="Cullen D."/>
        </authorList>
    </citation>
    <scope>NUCLEOTIDE SEQUENCE [LARGE SCALE GENOMIC DNA]</scope>
    <source>
        <strain evidence="4 5">B</strain>
    </source>
</reference>
<keyword evidence="1" id="KW-0812">Transmembrane</keyword>
<evidence type="ECO:0008006" key="6">
    <source>
        <dbReference type="Google" id="ProtNLM"/>
    </source>
</evidence>
<dbReference type="HOGENOM" id="CLU_008020_1_0_1"/>
<dbReference type="GO" id="GO:0003824">
    <property type="term" value="F:catalytic activity"/>
    <property type="evidence" value="ECO:0007669"/>
    <property type="project" value="UniProtKB-ARBA"/>
</dbReference>
<dbReference type="EMBL" id="KB445806">
    <property type="protein sequence ID" value="EMD33464.1"/>
    <property type="molecule type" value="Genomic_DNA"/>
</dbReference>
<dbReference type="InterPro" id="IPR033433">
    <property type="entry name" value="GtaA_N"/>
</dbReference>
<feature type="domain" description="Glutaminase A central" evidence="2">
    <location>
        <begin position="231"/>
        <end position="583"/>
    </location>
</feature>
<keyword evidence="1" id="KW-1133">Transmembrane helix</keyword>
<evidence type="ECO:0000259" key="2">
    <source>
        <dbReference type="Pfam" id="PF16335"/>
    </source>
</evidence>
<dbReference type="InterPro" id="IPR032514">
    <property type="entry name" value="GtaA_central"/>
</dbReference>
<organism evidence="4 5">
    <name type="scientific">Ceriporiopsis subvermispora (strain B)</name>
    <name type="common">White-rot fungus</name>
    <name type="synonym">Gelatoporia subvermispora</name>
    <dbReference type="NCBI Taxonomy" id="914234"/>
    <lineage>
        <taxon>Eukaryota</taxon>
        <taxon>Fungi</taxon>
        <taxon>Dikarya</taxon>
        <taxon>Basidiomycota</taxon>
        <taxon>Agaricomycotina</taxon>
        <taxon>Agaricomycetes</taxon>
        <taxon>Polyporales</taxon>
        <taxon>Gelatoporiaceae</taxon>
        <taxon>Gelatoporia</taxon>
    </lineage>
</organism>
<dbReference type="Pfam" id="PF16335">
    <property type="entry name" value="GtaA_6_Hairpin"/>
    <property type="match status" value="1"/>
</dbReference>
<dbReference type="AlphaFoldDB" id="M2PCN7"/>
<dbReference type="Proteomes" id="UP000016930">
    <property type="component" value="Unassembled WGS sequence"/>
</dbReference>
<dbReference type="GO" id="GO:0005975">
    <property type="term" value="P:carbohydrate metabolic process"/>
    <property type="evidence" value="ECO:0007669"/>
    <property type="project" value="InterPro"/>
</dbReference>
<dbReference type="OrthoDB" id="3918848at2759"/>
<proteinExistence type="predicted"/>
<evidence type="ECO:0000259" key="3">
    <source>
        <dbReference type="Pfam" id="PF17168"/>
    </source>
</evidence>
<accession>M2PCN7</accession>
<keyword evidence="5" id="KW-1185">Reference proteome</keyword>